<dbReference type="PRINTS" id="PR00724">
    <property type="entry name" value="CRBOXYPTASEC"/>
</dbReference>
<dbReference type="GO" id="GO:0000324">
    <property type="term" value="C:fungal-type vacuole"/>
    <property type="evidence" value="ECO:0007669"/>
    <property type="project" value="TreeGrafter"/>
</dbReference>
<dbReference type="GO" id="GO:0006508">
    <property type="term" value="P:proteolysis"/>
    <property type="evidence" value="ECO:0007669"/>
    <property type="project" value="UniProtKB-KW"/>
</dbReference>
<gene>
    <name evidence="7" type="ORF">G6F50_004362</name>
</gene>
<evidence type="ECO:0000313" key="7">
    <source>
        <dbReference type="EMBL" id="KAG1571723.1"/>
    </source>
</evidence>
<dbReference type="Gene3D" id="3.40.50.1820">
    <property type="entry name" value="alpha/beta hydrolase"/>
    <property type="match status" value="1"/>
</dbReference>
<dbReference type="PANTHER" id="PTHR11802">
    <property type="entry name" value="SERINE PROTEASE FAMILY S10 SERINE CARBOXYPEPTIDASE"/>
    <property type="match status" value="1"/>
</dbReference>
<dbReference type="InterPro" id="IPR029058">
    <property type="entry name" value="AB_hydrolase_fold"/>
</dbReference>
<dbReference type="InterPro" id="IPR033124">
    <property type="entry name" value="Ser_caboxypep_his_AS"/>
</dbReference>
<dbReference type="EMBL" id="JAANIU010000518">
    <property type="protein sequence ID" value="KAG1571723.1"/>
    <property type="molecule type" value="Genomic_DNA"/>
</dbReference>
<comment type="similarity">
    <text evidence="1">Belongs to the peptidase S10 family.</text>
</comment>
<keyword evidence="8" id="KW-1185">Reference proteome</keyword>
<name>A0A9P6Z724_9FUNG</name>
<dbReference type="EC" id="3.4.16.5" evidence="2"/>
<reference evidence="7 8" key="1">
    <citation type="journal article" date="2020" name="Microb. Genom.">
        <title>Genetic diversity of clinical and environmental Mucorales isolates obtained from an investigation of mucormycosis cases among solid organ transplant recipients.</title>
        <authorList>
            <person name="Nguyen M.H."/>
            <person name="Kaul D."/>
            <person name="Muto C."/>
            <person name="Cheng S.J."/>
            <person name="Richter R.A."/>
            <person name="Bruno V.M."/>
            <person name="Liu G."/>
            <person name="Beyhan S."/>
            <person name="Sundermann A.J."/>
            <person name="Mounaud S."/>
            <person name="Pasculle A.W."/>
            <person name="Nierman W.C."/>
            <person name="Driscoll E."/>
            <person name="Cumbie R."/>
            <person name="Clancy C.J."/>
            <person name="Dupont C.L."/>
        </authorList>
    </citation>
    <scope>NUCLEOTIDE SEQUENCE [LARGE SCALE GENOMIC DNA]</scope>
    <source>
        <strain evidence="7 8">GL24</strain>
    </source>
</reference>
<evidence type="ECO:0000313" key="8">
    <source>
        <dbReference type="Proteomes" id="UP000740926"/>
    </source>
</evidence>
<keyword evidence="6" id="KW-0325">Glycoprotein</keyword>
<dbReference type="Pfam" id="PF00450">
    <property type="entry name" value="Peptidase_S10"/>
    <property type="match status" value="1"/>
</dbReference>
<keyword evidence="5" id="KW-0378">Hydrolase</keyword>
<dbReference type="Gene3D" id="1.10.287.410">
    <property type="match status" value="1"/>
</dbReference>
<organism evidence="7 8">
    <name type="scientific">Rhizopus delemar</name>
    <dbReference type="NCBI Taxonomy" id="936053"/>
    <lineage>
        <taxon>Eukaryota</taxon>
        <taxon>Fungi</taxon>
        <taxon>Fungi incertae sedis</taxon>
        <taxon>Mucoromycota</taxon>
        <taxon>Mucoromycotina</taxon>
        <taxon>Mucoromycetes</taxon>
        <taxon>Mucorales</taxon>
        <taxon>Mucorineae</taxon>
        <taxon>Rhizopodaceae</taxon>
        <taxon>Rhizopus</taxon>
    </lineage>
</organism>
<evidence type="ECO:0000256" key="4">
    <source>
        <dbReference type="ARBA" id="ARBA00022670"/>
    </source>
</evidence>
<evidence type="ECO:0000256" key="1">
    <source>
        <dbReference type="ARBA" id="ARBA00009431"/>
    </source>
</evidence>
<keyword evidence="4" id="KW-0645">Protease</keyword>
<keyword evidence="3" id="KW-0121">Carboxypeptidase</keyword>
<evidence type="ECO:0000256" key="6">
    <source>
        <dbReference type="ARBA" id="ARBA00023180"/>
    </source>
</evidence>
<dbReference type="GO" id="GO:0004185">
    <property type="term" value="F:serine-type carboxypeptidase activity"/>
    <property type="evidence" value="ECO:0007669"/>
    <property type="project" value="UniProtKB-EC"/>
</dbReference>
<dbReference type="PANTHER" id="PTHR11802:SF113">
    <property type="entry name" value="SERINE CARBOXYPEPTIDASE CTSA-4.1"/>
    <property type="match status" value="1"/>
</dbReference>
<dbReference type="InterPro" id="IPR001563">
    <property type="entry name" value="Peptidase_S10"/>
</dbReference>
<proteinExistence type="inferred from homology"/>
<dbReference type="Proteomes" id="UP000740926">
    <property type="component" value="Unassembled WGS sequence"/>
</dbReference>
<comment type="caution">
    <text evidence="7">The sequence shown here is derived from an EMBL/GenBank/DDBJ whole genome shotgun (WGS) entry which is preliminary data.</text>
</comment>
<accession>A0A9P6Z724</accession>
<dbReference type="PROSITE" id="PS00560">
    <property type="entry name" value="CARBOXYPEPT_SER_HIS"/>
    <property type="match status" value="1"/>
</dbReference>
<dbReference type="SUPFAM" id="SSF53474">
    <property type="entry name" value="alpha/beta-Hydrolases"/>
    <property type="match status" value="1"/>
</dbReference>
<protein>
    <recommendedName>
        <fullName evidence="2">carboxypeptidase C</fullName>
        <ecNumber evidence="2">3.4.16.5</ecNumber>
    </recommendedName>
</protein>
<evidence type="ECO:0000256" key="5">
    <source>
        <dbReference type="ARBA" id="ARBA00022801"/>
    </source>
</evidence>
<evidence type="ECO:0000256" key="2">
    <source>
        <dbReference type="ARBA" id="ARBA00012446"/>
    </source>
</evidence>
<dbReference type="AlphaFoldDB" id="A0A9P6Z724"/>
<evidence type="ECO:0000256" key="3">
    <source>
        <dbReference type="ARBA" id="ARBA00022645"/>
    </source>
</evidence>
<sequence length="482" mass="54348">MLFSKKIASLITTGLVVVGINAFTPMQSVLQNYETQGYRVLSNKNVEGYTVRIKQPTSCENNTQYSGYIDKHDTDDHYFFYFTESRTDPENDPLVLWLNGGPGCSSMMGLWMELGPCLINSEGNGTIRNPYSWNTAANVVFLDQPVNVGYSYGKTKVKSTEESARDVYAFLQLFLDEYKQYASNPFHISGESYGKSGHYLPAISSEIIRQNENATENGFLEINYQSMLIGNGWTSPRTQFREYATFGCTNYTQSDQPIFDEETCENLKSKYSRCETLMNACYRFPSALTCLPANLYCESSQTGPFDNTGLNPYDIRMKCEGDSGLCYKQIDSIQFYANSPQVKSNLGVDPEVVKYESCSNSVGSRFGQTGDGGLDFSTKVAETLEAGVRVLLYVGEMDWICNWVGNLEWSLEMKWKGKEGYNNALTKPWFSDLTGHQAGDVRSFDNLTFLKVFNAGHMVPFDQPENSLDFFNKWLYSLPLAN</sequence>